<name>A0A5A9NHR2_9TELE</name>
<evidence type="ECO:0000313" key="2">
    <source>
        <dbReference type="Proteomes" id="UP000324632"/>
    </source>
</evidence>
<proteinExistence type="predicted"/>
<comment type="caution">
    <text evidence="1">The sequence shown here is derived from an EMBL/GenBank/DDBJ whole genome shotgun (WGS) entry which is preliminary data.</text>
</comment>
<organism evidence="1 2">
    <name type="scientific">Triplophysa tibetana</name>
    <dbReference type="NCBI Taxonomy" id="1572043"/>
    <lineage>
        <taxon>Eukaryota</taxon>
        <taxon>Metazoa</taxon>
        <taxon>Chordata</taxon>
        <taxon>Craniata</taxon>
        <taxon>Vertebrata</taxon>
        <taxon>Euteleostomi</taxon>
        <taxon>Actinopterygii</taxon>
        <taxon>Neopterygii</taxon>
        <taxon>Teleostei</taxon>
        <taxon>Ostariophysi</taxon>
        <taxon>Cypriniformes</taxon>
        <taxon>Nemacheilidae</taxon>
        <taxon>Triplophysa</taxon>
    </lineage>
</organism>
<evidence type="ECO:0000313" key="1">
    <source>
        <dbReference type="EMBL" id="KAA0708381.1"/>
    </source>
</evidence>
<keyword evidence="2" id="KW-1185">Reference proteome</keyword>
<dbReference type="Proteomes" id="UP000324632">
    <property type="component" value="Chromosome 18"/>
</dbReference>
<protein>
    <submittedName>
        <fullName evidence="1">Uncharacterized protein</fullName>
    </submittedName>
</protein>
<accession>A0A5A9NHR2</accession>
<dbReference type="EMBL" id="SOYY01000018">
    <property type="protein sequence ID" value="KAA0708381.1"/>
    <property type="molecule type" value="Genomic_DNA"/>
</dbReference>
<dbReference type="AlphaFoldDB" id="A0A5A9NHR2"/>
<sequence>MSSQQTYSDREQCKGVLSTGADCVDVCVLCQTSKHCGNKNLESCNGPGWIQAIRKPSVLKECSLTSYDISYLMYFCNLQMSELLWLFTKGYSSSGMTVTFGFLLKIINCNSIGFSSSGCPESHTDCKPWKMSNVTIIIIELTKARMMSNILKVQQVLHDDSAWEYVMSPTML</sequence>
<gene>
    <name evidence="1" type="ORF">E1301_Tti005623</name>
</gene>
<reference evidence="1 2" key="1">
    <citation type="journal article" date="2019" name="Mol. Ecol. Resour.">
        <title>Chromosome-level genome assembly of Triplophysa tibetana, a fish adapted to the harsh high-altitude environment of the Tibetan Plateau.</title>
        <authorList>
            <person name="Yang X."/>
            <person name="Liu H."/>
            <person name="Ma Z."/>
            <person name="Zou Y."/>
            <person name="Zou M."/>
            <person name="Mao Y."/>
            <person name="Li X."/>
            <person name="Wang H."/>
            <person name="Chen T."/>
            <person name="Wang W."/>
            <person name="Yang R."/>
        </authorList>
    </citation>
    <scope>NUCLEOTIDE SEQUENCE [LARGE SCALE GENOMIC DNA]</scope>
    <source>
        <strain evidence="1">TTIB1903HZAU</strain>
        <tissue evidence="1">Muscle</tissue>
    </source>
</reference>